<dbReference type="EMBL" id="BSYO01000016">
    <property type="protein sequence ID" value="GMH16669.1"/>
    <property type="molecule type" value="Genomic_DNA"/>
</dbReference>
<name>A0AAD3STQ3_NEPGR</name>
<organism evidence="1 2">
    <name type="scientific">Nepenthes gracilis</name>
    <name type="common">Slender pitcher plant</name>
    <dbReference type="NCBI Taxonomy" id="150966"/>
    <lineage>
        <taxon>Eukaryota</taxon>
        <taxon>Viridiplantae</taxon>
        <taxon>Streptophyta</taxon>
        <taxon>Embryophyta</taxon>
        <taxon>Tracheophyta</taxon>
        <taxon>Spermatophyta</taxon>
        <taxon>Magnoliopsida</taxon>
        <taxon>eudicotyledons</taxon>
        <taxon>Gunneridae</taxon>
        <taxon>Pentapetalae</taxon>
        <taxon>Caryophyllales</taxon>
        <taxon>Nepenthaceae</taxon>
        <taxon>Nepenthes</taxon>
    </lineage>
</organism>
<reference evidence="1" key="1">
    <citation type="submission" date="2023-05" db="EMBL/GenBank/DDBJ databases">
        <title>Nepenthes gracilis genome sequencing.</title>
        <authorList>
            <person name="Fukushima K."/>
        </authorList>
    </citation>
    <scope>NUCLEOTIDE SEQUENCE</scope>
    <source>
        <strain evidence="1">SING2019-196</strain>
    </source>
</reference>
<comment type="caution">
    <text evidence="1">The sequence shown here is derived from an EMBL/GenBank/DDBJ whole genome shotgun (WGS) entry which is preliminary data.</text>
</comment>
<dbReference type="AlphaFoldDB" id="A0AAD3STQ3"/>
<proteinExistence type="predicted"/>
<evidence type="ECO:0000313" key="2">
    <source>
        <dbReference type="Proteomes" id="UP001279734"/>
    </source>
</evidence>
<dbReference type="Proteomes" id="UP001279734">
    <property type="component" value="Unassembled WGS sequence"/>
</dbReference>
<evidence type="ECO:0000313" key="1">
    <source>
        <dbReference type="EMBL" id="GMH16669.1"/>
    </source>
</evidence>
<sequence>MCMISMCLQMWKLELEQNIAISGTPNHMKATVCRATTASTWRLTSQPSLCQNWWSTRSDMIYAFSLNDAINHIMWWSSSKAICPSPLRFVEMSMHLYLMSPVGPPRLPCFPLLVSDCSSSVLEDSLPVASKGGVFKFNDFLSNYSQFIELTRDGWHSTISGHPMYRLAGKLKAMK</sequence>
<accession>A0AAD3STQ3</accession>
<keyword evidence="2" id="KW-1185">Reference proteome</keyword>
<gene>
    <name evidence="1" type="ORF">Nepgr_018510</name>
</gene>
<protein>
    <submittedName>
        <fullName evidence="1">Uncharacterized protein</fullName>
    </submittedName>
</protein>